<organism evidence="2 3">
    <name type="scientific">Alkalihalobacterium chitinilyticum</name>
    <dbReference type="NCBI Taxonomy" id="2980103"/>
    <lineage>
        <taxon>Bacteria</taxon>
        <taxon>Bacillati</taxon>
        <taxon>Bacillota</taxon>
        <taxon>Bacilli</taxon>
        <taxon>Bacillales</taxon>
        <taxon>Bacillaceae</taxon>
        <taxon>Alkalihalobacterium</taxon>
    </lineage>
</organism>
<gene>
    <name evidence="2" type="ORF">N7Z68_04980</name>
</gene>
<keyword evidence="1" id="KW-1133">Transmembrane helix</keyword>
<feature type="transmembrane region" description="Helical" evidence="1">
    <location>
        <begin position="99"/>
        <end position="117"/>
    </location>
</feature>
<keyword evidence="1" id="KW-0472">Membrane</keyword>
<feature type="transmembrane region" description="Helical" evidence="1">
    <location>
        <begin position="123"/>
        <end position="144"/>
    </location>
</feature>
<reference evidence="2" key="1">
    <citation type="submission" date="2024-05" db="EMBL/GenBank/DDBJ databases">
        <title>Alkalihalobacillus sp. strain MEB203 novel alkaliphilic bacterium from Lonar Lake, India.</title>
        <authorList>
            <person name="Joshi A."/>
            <person name="Thite S."/>
            <person name="Mengade P."/>
        </authorList>
    </citation>
    <scope>NUCLEOTIDE SEQUENCE</scope>
    <source>
        <strain evidence="2">MEB 203</strain>
    </source>
</reference>
<proteinExistence type="predicted"/>
<keyword evidence="3" id="KW-1185">Reference proteome</keyword>
<protein>
    <submittedName>
        <fullName evidence="2">Uncharacterized protein</fullName>
    </submittedName>
</protein>
<keyword evidence="1" id="KW-0812">Transmembrane</keyword>
<dbReference type="RefSeq" id="WP_275117370.1">
    <property type="nucleotide sequence ID" value="NZ_JAOTPO010000003.1"/>
</dbReference>
<sequence>MVFVLPFIFVIFGFIFAFIGGTISNQMNHVPFYQMIDEILFYFQSILTGAGQASFVFSFDIIHEFLIPGSLYFLATACLVSACKMLYQQIEAEKLEESFLRIAIMTVIGLMTIVLFYKGGATLLIISVCFVFVINIYQWLKFLFVKTVQP</sequence>
<feature type="transmembrane region" description="Helical" evidence="1">
    <location>
        <begin position="65"/>
        <end position="87"/>
    </location>
</feature>
<name>A0ABT5VB79_9BACI</name>
<accession>A0ABT5VB79</accession>
<dbReference type="EMBL" id="JAOTPO010000003">
    <property type="protein sequence ID" value="MDE5412729.1"/>
    <property type="molecule type" value="Genomic_DNA"/>
</dbReference>
<evidence type="ECO:0000256" key="1">
    <source>
        <dbReference type="SAM" id="Phobius"/>
    </source>
</evidence>
<evidence type="ECO:0000313" key="3">
    <source>
        <dbReference type="Proteomes" id="UP001148125"/>
    </source>
</evidence>
<dbReference type="Proteomes" id="UP001148125">
    <property type="component" value="Unassembled WGS sequence"/>
</dbReference>
<feature type="transmembrane region" description="Helical" evidence="1">
    <location>
        <begin position="6"/>
        <end position="27"/>
    </location>
</feature>
<comment type="caution">
    <text evidence="2">The sequence shown here is derived from an EMBL/GenBank/DDBJ whole genome shotgun (WGS) entry which is preliminary data.</text>
</comment>
<evidence type="ECO:0000313" key="2">
    <source>
        <dbReference type="EMBL" id="MDE5412729.1"/>
    </source>
</evidence>